<name>A0ABT1Z2H2_9RHOB</name>
<keyword evidence="2" id="KW-1185">Reference proteome</keyword>
<reference evidence="1" key="1">
    <citation type="submission" date="2022-07" db="EMBL/GenBank/DDBJ databases">
        <title>Pseudosulfitobacter sp. strain AP-MA-4, whole genome sequence.</title>
        <authorList>
            <person name="Jiang Y."/>
        </authorList>
    </citation>
    <scope>NUCLEOTIDE SEQUENCE</scope>
    <source>
        <strain evidence="1">AP-MA-4</strain>
    </source>
</reference>
<proteinExistence type="predicted"/>
<evidence type="ECO:0000313" key="2">
    <source>
        <dbReference type="Proteomes" id="UP001165396"/>
    </source>
</evidence>
<comment type="caution">
    <text evidence="1">The sequence shown here is derived from an EMBL/GenBank/DDBJ whole genome shotgun (WGS) entry which is preliminary data.</text>
</comment>
<organism evidence="1 2">
    <name type="scientific">Pseudosulfitobacter koreensis</name>
    <dbReference type="NCBI Taxonomy" id="2968472"/>
    <lineage>
        <taxon>Bacteria</taxon>
        <taxon>Pseudomonadati</taxon>
        <taxon>Pseudomonadota</taxon>
        <taxon>Alphaproteobacteria</taxon>
        <taxon>Rhodobacterales</taxon>
        <taxon>Roseobacteraceae</taxon>
        <taxon>Pseudosulfitobacter</taxon>
    </lineage>
</organism>
<dbReference type="Proteomes" id="UP001165396">
    <property type="component" value="Unassembled WGS sequence"/>
</dbReference>
<gene>
    <name evidence="1" type="ORF">NTA49_12365</name>
</gene>
<accession>A0ABT1Z2H2</accession>
<sequence>MPLDDAMLARVQAQPILPGWTGSAGVRAVVAAAEARAVWRQAYFGHPKTVSHCFYLIEILLRREKWPFDKLNLAIQFIKKYL</sequence>
<evidence type="ECO:0000313" key="1">
    <source>
        <dbReference type="EMBL" id="MCR8827330.1"/>
    </source>
</evidence>
<dbReference type="EMBL" id="JANKJG010000009">
    <property type="protein sequence ID" value="MCR8827330.1"/>
    <property type="molecule type" value="Genomic_DNA"/>
</dbReference>
<protein>
    <submittedName>
        <fullName evidence="1">Uncharacterized protein</fullName>
    </submittedName>
</protein>